<reference evidence="1 2" key="1">
    <citation type="submission" date="2020-07" db="EMBL/GenBank/DDBJ databases">
        <title>Sequencing the genomes of 1000 actinobacteria strains.</title>
        <authorList>
            <person name="Klenk H.-P."/>
        </authorList>
    </citation>
    <scope>NUCLEOTIDE SEQUENCE [LARGE SCALE GENOMIC DNA]</scope>
    <source>
        <strain evidence="1 2">DSM 40398</strain>
    </source>
</reference>
<accession>A0A7Y9EF93</accession>
<gene>
    <name evidence="1" type="ORF">BJY14_002678</name>
</gene>
<organism evidence="1 2">
    <name type="scientific">Actinomadura luteofluorescens</name>
    <dbReference type="NCBI Taxonomy" id="46163"/>
    <lineage>
        <taxon>Bacteria</taxon>
        <taxon>Bacillati</taxon>
        <taxon>Actinomycetota</taxon>
        <taxon>Actinomycetes</taxon>
        <taxon>Streptosporangiales</taxon>
        <taxon>Thermomonosporaceae</taxon>
        <taxon>Actinomadura</taxon>
    </lineage>
</organism>
<protein>
    <submittedName>
        <fullName evidence="1">Uncharacterized protein</fullName>
    </submittedName>
</protein>
<dbReference type="EMBL" id="JACCBA010000001">
    <property type="protein sequence ID" value="NYD46695.1"/>
    <property type="molecule type" value="Genomic_DNA"/>
</dbReference>
<evidence type="ECO:0000313" key="2">
    <source>
        <dbReference type="Proteomes" id="UP000529783"/>
    </source>
</evidence>
<proteinExistence type="predicted"/>
<evidence type="ECO:0000313" key="1">
    <source>
        <dbReference type="EMBL" id="NYD46695.1"/>
    </source>
</evidence>
<name>A0A7Y9EF93_9ACTN</name>
<dbReference type="RefSeq" id="WP_179843912.1">
    <property type="nucleotide sequence ID" value="NZ_JACCBA010000001.1"/>
</dbReference>
<dbReference type="AlphaFoldDB" id="A0A7Y9EF93"/>
<dbReference type="Proteomes" id="UP000529783">
    <property type="component" value="Unassembled WGS sequence"/>
</dbReference>
<sequence length="117" mass="12248">MPPVSGASAPARSAAVCVRGPPGRTWYEAGCAAPEPAGCACAAARIFVMTPSTYFQAVGLKSQAPGHWSHFSGLGPQLPVKWSTAIGCHLWYLFHILRTSSLARRSCTLGGARHALA</sequence>
<keyword evidence="2" id="KW-1185">Reference proteome</keyword>
<comment type="caution">
    <text evidence="1">The sequence shown here is derived from an EMBL/GenBank/DDBJ whole genome shotgun (WGS) entry which is preliminary data.</text>
</comment>